<comment type="caution">
    <text evidence="3">The sequence shown here is derived from an EMBL/GenBank/DDBJ whole genome shotgun (WGS) entry which is preliminary data.</text>
</comment>
<feature type="compositionally biased region" description="Polar residues" evidence="2">
    <location>
        <begin position="357"/>
        <end position="370"/>
    </location>
</feature>
<feature type="coiled-coil region" evidence="1">
    <location>
        <begin position="429"/>
        <end position="456"/>
    </location>
</feature>
<proteinExistence type="predicted"/>
<feature type="compositionally biased region" description="Basic and acidic residues" evidence="2">
    <location>
        <begin position="66"/>
        <end position="88"/>
    </location>
</feature>
<feature type="region of interest" description="Disordered" evidence="2">
    <location>
        <begin position="1"/>
        <end position="409"/>
    </location>
</feature>
<evidence type="ECO:0000256" key="1">
    <source>
        <dbReference type="SAM" id="Coils"/>
    </source>
</evidence>
<keyword evidence="4" id="KW-1185">Reference proteome</keyword>
<sequence length="606" mass="66208">MRPEDQKKVAAHYGALCGLRSDADSDSDDSTASRPSPKQEPATSAMSPPDKSILRPRPESLTLPFENRERESHLVSDEEFDRIIRQEELDNPLPPLPAGVDRGASGAGLRRSISTARNTRMSTMSQRLRPMSADFSRMVPNTAGQREQNTEPFPPLPRDPTLTALPRAPTRNDMMVYPAEANASTGRRQISSTTNHNRLQGRENEAHADHAQAQKKGHKRHFSAADMVDSMKKRVKRQNPHDSAYEQARAAISSPPGGSPAVSAKLEHESHPTSDRSDNNNPRSSSQSMEPARSQTDNAPESLKKSLLKRTWSKTKHAAKLPISSPGSKLKISEPLTTASSTTPLAHHGRDTPTPAPSTLTTGTNETSGYYASAEPSPQPSQRPFTPTPSNGSGGGGGLGPLQQSSYEYITGPAPRRGLMTKLGAPPSRNELNTMLARQQNRIVDLTLQNNVLVNQIELLRSEVQEMKVHNNAVGLNGRSGSAHGSHRWNPQSAHVLPLRGSPSRAESPQRIPIHGAELPLSEDEMEELSAGITTRTPRKGQGRQRQSFDPDGWRRIVGVRQEQEHDVDVDVDVDMDVNTDADTGGEGDIDTSKDDKRKTWMTCDS</sequence>
<evidence type="ECO:0000313" key="3">
    <source>
        <dbReference type="EMBL" id="KAK5096499.1"/>
    </source>
</evidence>
<gene>
    <name evidence="3" type="ORF">LTR24_002565</name>
</gene>
<reference evidence="3 4" key="1">
    <citation type="submission" date="2023-08" db="EMBL/GenBank/DDBJ databases">
        <title>Black Yeasts Isolated from many extreme environments.</title>
        <authorList>
            <person name="Coleine C."/>
            <person name="Stajich J.E."/>
            <person name="Selbmann L."/>
        </authorList>
    </citation>
    <scope>NUCLEOTIDE SEQUENCE [LARGE SCALE GENOMIC DNA]</scope>
    <source>
        <strain evidence="3 4">CCFEE 5885</strain>
    </source>
</reference>
<feature type="compositionally biased region" description="Basic and acidic residues" evidence="2">
    <location>
        <begin position="265"/>
        <end position="278"/>
    </location>
</feature>
<feature type="compositionally biased region" description="Low complexity" evidence="2">
    <location>
        <begin position="279"/>
        <end position="288"/>
    </location>
</feature>
<evidence type="ECO:0000256" key="2">
    <source>
        <dbReference type="SAM" id="MobiDB-lite"/>
    </source>
</evidence>
<feature type="compositionally biased region" description="Basic residues" evidence="2">
    <location>
        <begin position="306"/>
        <end position="319"/>
    </location>
</feature>
<dbReference type="Proteomes" id="UP001345013">
    <property type="component" value="Unassembled WGS sequence"/>
</dbReference>
<feature type="compositionally biased region" description="Polar residues" evidence="2">
    <location>
        <begin position="142"/>
        <end position="151"/>
    </location>
</feature>
<protein>
    <submittedName>
        <fullName evidence="3">Uncharacterized protein</fullName>
    </submittedName>
</protein>
<feature type="compositionally biased region" description="Polar residues" evidence="2">
    <location>
        <begin position="112"/>
        <end position="126"/>
    </location>
</feature>
<evidence type="ECO:0000313" key="4">
    <source>
        <dbReference type="Proteomes" id="UP001345013"/>
    </source>
</evidence>
<accession>A0ABR0KJ66</accession>
<feature type="region of interest" description="Disordered" evidence="2">
    <location>
        <begin position="532"/>
        <end position="606"/>
    </location>
</feature>
<feature type="compositionally biased region" description="Acidic residues" evidence="2">
    <location>
        <begin position="570"/>
        <end position="590"/>
    </location>
</feature>
<feature type="compositionally biased region" description="Polar residues" evidence="2">
    <location>
        <begin position="182"/>
        <end position="198"/>
    </location>
</feature>
<keyword evidence="1" id="KW-0175">Coiled coil</keyword>
<feature type="compositionally biased region" description="Basic and acidic residues" evidence="2">
    <location>
        <begin position="200"/>
        <end position="212"/>
    </location>
</feature>
<organism evidence="3 4">
    <name type="scientific">Lithohypha guttulata</name>
    <dbReference type="NCBI Taxonomy" id="1690604"/>
    <lineage>
        <taxon>Eukaryota</taxon>
        <taxon>Fungi</taxon>
        <taxon>Dikarya</taxon>
        <taxon>Ascomycota</taxon>
        <taxon>Pezizomycotina</taxon>
        <taxon>Eurotiomycetes</taxon>
        <taxon>Chaetothyriomycetidae</taxon>
        <taxon>Chaetothyriales</taxon>
        <taxon>Trichomeriaceae</taxon>
        <taxon>Lithohypha</taxon>
    </lineage>
</organism>
<feature type="compositionally biased region" description="Low complexity" evidence="2">
    <location>
        <begin position="250"/>
        <end position="264"/>
    </location>
</feature>
<feature type="compositionally biased region" description="Polar residues" evidence="2">
    <location>
        <begin position="335"/>
        <end position="344"/>
    </location>
</feature>
<dbReference type="EMBL" id="JAVRRG010000022">
    <property type="protein sequence ID" value="KAK5096499.1"/>
    <property type="molecule type" value="Genomic_DNA"/>
</dbReference>
<name>A0ABR0KJ66_9EURO</name>
<feature type="compositionally biased region" description="Basic residues" evidence="2">
    <location>
        <begin position="213"/>
        <end position="222"/>
    </location>
</feature>